<reference evidence="2 3" key="1">
    <citation type="journal article" date="2021" name="Elife">
        <title>Chloroplast acquisition without the gene transfer in kleptoplastic sea slugs, Plakobranchus ocellatus.</title>
        <authorList>
            <person name="Maeda T."/>
            <person name="Takahashi S."/>
            <person name="Yoshida T."/>
            <person name="Shimamura S."/>
            <person name="Takaki Y."/>
            <person name="Nagai Y."/>
            <person name="Toyoda A."/>
            <person name="Suzuki Y."/>
            <person name="Arimoto A."/>
            <person name="Ishii H."/>
            <person name="Satoh N."/>
            <person name="Nishiyama T."/>
            <person name="Hasebe M."/>
            <person name="Maruyama T."/>
            <person name="Minagawa J."/>
            <person name="Obokata J."/>
            <person name="Shigenobu S."/>
        </authorList>
    </citation>
    <scope>NUCLEOTIDE SEQUENCE [LARGE SCALE GENOMIC DNA]</scope>
</reference>
<dbReference type="Proteomes" id="UP000735302">
    <property type="component" value="Unassembled WGS sequence"/>
</dbReference>
<name>A0AAV3Y9V8_9GAST</name>
<protein>
    <submittedName>
        <fullName evidence="2">Uncharacterized protein</fullName>
    </submittedName>
</protein>
<organism evidence="2 3">
    <name type="scientific">Plakobranchus ocellatus</name>
    <dbReference type="NCBI Taxonomy" id="259542"/>
    <lineage>
        <taxon>Eukaryota</taxon>
        <taxon>Metazoa</taxon>
        <taxon>Spiralia</taxon>
        <taxon>Lophotrochozoa</taxon>
        <taxon>Mollusca</taxon>
        <taxon>Gastropoda</taxon>
        <taxon>Heterobranchia</taxon>
        <taxon>Euthyneura</taxon>
        <taxon>Panpulmonata</taxon>
        <taxon>Sacoglossa</taxon>
        <taxon>Placobranchoidea</taxon>
        <taxon>Plakobranchidae</taxon>
        <taxon>Plakobranchus</taxon>
    </lineage>
</organism>
<evidence type="ECO:0000313" key="2">
    <source>
        <dbReference type="EMBL" id="GFN80010.1"/>
    </source>
</evidence>
<comment type="caution">
    <text evidence="2">The sequence shown here is derived from an EMBL/GenBank/DDBJ whole genome shotgun (WGS) entry which is preliminary data.</text>
</comment>
<feature type="region of interest" description="Disordered" evidence="1">
    <location>
        <begin position="88"/>
        <end position="112"/>
    </location>
</feature>
<feature type="compositionally biased region" description="Basic and acidic residues" evidence="1">
    <location>
        <begin position="100"/>
        <end position="111"/>
    </location>
</feature>
<evidence type="ECO:0000313" key="3">
    <source>
        <dbReference type="Proteomes" id="UP000735302"/>
    </source>
</evidence>
<keyword evidence="3" id="KW-1185">Reference proteome</keyword>
<proteinExistence type="predicted"/>
<gene>
    <name evidence="2" type="ORF">PoB_000651600</name>
</gene>
<dbReference type="EMBL" id="BLXT01000774">
    <property type="protein sequence ID" value="GFN80010.1"/>
    <property type="molecule type" value="Genomic_DNA"/>
</dbReference>
<sequence>MGNTCKEKSCPWDAICLFKKGISPPTRQNLKYGSSFDISRIYSIILDAMKTAGKEIENSGATSSTQTHDSTLNKDTFMTRVQVYILARPDQDGQNLNSRGRREGMEEEGKGRVIKWLQANPPQNL</sequence>
<evidence type="ECO:0000256" key="1">
    <source>
        <dbReference type="SAM" id="MobiDB-lite"/>
    </source>
</evidence>
<dbReference type="AlphaFoldDB" id="A0AAV3Y9V8"/>
<accession>A0AAV3Y9V8</accession>